<keyword evidence="5" id="KW-1185">Reference proteome</keyword>
<evidence type="ECO:0000259" key="2">
    <source>
        <dbReference type="Pfam" id="PF00501"/>
    </source>
</evidence>
<dbReference type="Proteomes" id="UP001501594">
    <property type="component" value="Unassembled WGS sequence"/>
</dbReference>
<feature type="domain" description="AMP-binding enzyme C-terminal" evidence="3">
    <location>
        <begin position="294"/>
        <end position="365"/>
    </location>
</feature>
<gene>
    <name evidence="4" type="primary">menE</name>
    <name evidence="4" type="ORF">GCM10022256_11650</name>
</gene>
<evidence type="ECO:0000313" key="4">
    <source>
        <dbReference type="EMBL" id="GAA4265553.1"/>
    </source>
</evidence>
<dbReference type="SUPFAM" id="SSF56801">
    <property type="entry name" value="Acetyl-CoA synthetase-like"/>
    <property type="match status" value="1"/>
</dbReference>
<dbReference type="PANTHER" id="PTHR43767:SF1">
    <property type="entry name" value="NONRIBOSOMAL PEPTIDE SYNTHASE PES1 (EUROFUNG)-RELATED"/>
    <property type="match status" value="1"/>
</dbReference>
<proteinExistence type="predicted"/>
<dbReference type="EMBL" id="BAABAU010000001">
    <property type="protein sequence ID" value="GAA4265553.1"/>
    <property type="molecule type" value="Genomic_DNA"/>
</dbReference>
<feature type="domain" description="AMP-dependent synthetase/ligase" evidence="2">
    <location>
        <begin position="40"/>
        <end position="214"/>
    </location>
</feature>
<dbReference type="InterPro" id="IPR045851">
    <property type="entry name" value="AMP-bd_C_sf"/>
</dbReference>
<dbReference type="Pfam" id="PF00501">
    <property type="entry name" value="AMP-binding"/>
    <property type="match status" value="1"/>
</dbReference>
<evidence type="ECO:0000259" key="3">
    <source>
        <dbReference type="Pfam" id="PF13193"/>
    </source>
</evidence>
<dbReference type="Gene3D" id="3.30.300.30">
    <property type="match status" value="1"/>
</dbReference>
<accession>A0ABP8E009</accession>
<evidence type="ECO:0000256" key="1">
    <source>
        <dbReference type="SAM" id="MobiDB-lite"/>
    </source>
</evidence>
<protein>
    <submittedName>
        <fullName evidence="4">O-succinylbenzoate--CoA ligase</fullName>
    </submittedName>
</protein>
<feature type="region of interest" description="Disordered" evidence="1">
    <location>
        <begin position="364"/>
        <end position="383"/>
    </location>
</feature>
<dbReference type="InterPro" id="IPR000873">
    <property type="entry name" value="AMP-dep_synth/lig_dom"/>
</dbReference>
<dbReference type="PANTHER" id="PTHR43767">
    <property type="entry name" value="LONG-CHAIN-FATTY-ACID--COA LIGASE"/>
    <property type="match status" value="1"/>
</dbReference>
<dbReference type="Gene3D" id="3.40.50.12780">
    <property type="entry name" value="N-terminal domain of ligase-like"/>
    <property type="match status" value="1"/>
</dbReference>
<dbReference type="InterPro" id="IPR050237">
    <property type="entry name" value="ATP-dep_AMP-bd_enzyme"/>
</dbReference>
<sequence>MKPLVAVDAGDPGEVLVALRGALSGGPAILPFPAGAPPLSPPAEVEKRVALVIETSGSTGRAKRVALSAGALLAGAAAADSALAGPGQWVLALPAHYVAGTNVLVRSIAAETEPAILAPGHFDPSAFVEAAASLTHSVRYTSLVPAQLATLLELAEAAPASDACAVLRRFDAVLVGGQATPQALLDQARALGVRVVRTYGSSETSGGCVYDGVPVGQTRAEVGDGELLLTGPTLAEYYLADPERTEAAFVVRDGARWYRTGDAGSIDADGVVTVTGRLDDVIVSGGLKVSLGVVERAVRDLPGMSSAVVVRAPSERWGEVPVVVAVAPRLSLAEVRAAVVPVAGRAGAPDSLLEVEALPLLPSGKPDRGGLERLAAERRAAHD</sequence>
<dbReference type="Pfam" id="PF13193">
    <property type="entry name" value="AMP-binding_C"/>
    <property type="match status" value="1"/>
</dbReference>
<dbReference type="RefSeq" id="WP_344794074.1">
    <property type="nucleotide sequence ID" value="NZ_BAABAU010000001.1"/>
</dbReference>
<dbReference type="InterPro" id="IPR025110">
    <property type="entry name" value="AMP-bd_C"/>
</dbReference>
<comment type="caution">
    <text evidence="4">The sequence shown here is derived from an EMBL/GenBank/DDBJ whole genome shotgun (WGS) entry which is preliminary data.</text>
</comment>
<organism evidence="4 5">
    <name type="scientific">Frondihabitans peucedani</name>
    <dbReference type="NCBI Taxonomy" id="598626"/>
    <lineage>
        <taxon>Bacteria</taxon>
        <taxon>Bacillati</taxon>
        <taxon>Actinomycetota</taxon>
        <taxon>Actinomycetes</taxon>
        <taxon>Micrococcales</taxon>
        <taxon>Microbacteriaceae</taxon>
        <taxon>Frondihabitans</taxon>
    </lineage>
</organism>
<name>A0ABP8E009_9MICO</name>
<dbReference type="InterPro" id="IPR042099">
    <property type="entry name" value="ANL_N_sf"/>
</dbReference>
<keyword evidence="4" id="KW-0436">Ligase</keyword>
<reference evidence="5" key="1">
    <citation type="journal article" date="2019" name="Int. J. Syst. Evol. Microbiol.">
        <title>The Global Catalogue of Microorganisms (GCM) 10K type strain sequencing project: providing services to taxonomists for standard genome sequencing and annotation.</title>
        <authorList>
            <consortium name="The Broad Institute Genomics Platform"/>
            <consortium name="The Broad Institute Genome Sequencing Center for Infectious Disease"/>
            <person name="Wu L."/>
            <person name="Ma J."/>
        </authorList>
    </citation>
    <scope>NUCLEOTIDE SEQUENCE [LARGE SCALE GENOMIC DNA]</scope>
    <source>
        <strain evidence="5">JCM 17442</strain>
    </source>
</reference>
<evidence type="ECO:0000313" key="5">
    <source>
        <dbReference type="Proteomes" id="UP001501594"/>
    </source>
</evidence>
<dbReference type="GO" id="GO:0016874">
    <property type="term" value="F:ligase activity"/>
    <property type="evidence" value="ECO:0007669"/>
    <property type="project" value="UniProtKB-KW"/>
</dbReference>
<feature type="compositionally biased region" description="Basic and acidic residues" evidence="1">
    <location>
        <begin position="365"/>
        <end position="383"/>
    </location>
</feature>